<sequence length="307" mass="34786">MDTFLIPMSDGNDLSTTLVSGKDDIDLSFNLLFGDAAGDKVVGFDTEYSLEPKFSRDLDAHVVEKRIALVKLCTKHRCILFRLDRDNVDYVHLLKKLSALLANKDIVFVGVRKRDDLVKLRNEYGLEISNLVELSELVVGVLGEPALGTYGARDLASNLDVLRHLQPRNSILSLINWLDNSLNRQQVLCAVTDAYAAYKIGKKLLEDRPRKLDDLRLTRLSCPLRKHHCILDSFPVGTLEITLAPTGIRAREPWTTAMPPDTRTQDLRRLEETIESANKEQAAKYEQVTKLLEVYGQKMEKAELRKR</sequence>
<evidence type="ECO:0000256" key="6">
    <source>
        <dbReference type="ARBA" id="ARBA00022801"/>
    </source>
</evidence>
<dbReference type="AlphaFoldDB" id="A0A8X7YII2"/>
<dbReference type="GO" id="GO:0008859">
    <property type="term" value="F:exoribonuclease II activity"/>
    <property type="evidence" value="ECO:0007669"/>
    <property type="project" value="UniProtKB-EC"/>
</dbReference>
<evidence type="ECO:0000256" key="1">
    <source>
        <dbReference type="ARBA" id="ARBA00001849"/>
    </source>
</evidence>
<keyword evidence="5" id="KW-0540">Nuclease</keyword>
<dbReference type="GO" id="GO:0031047">
    <property type="term" value="P:regulatory ncRNA-mediated gene silencing"/>
    <property type="evidence" value="ECO:0007669"/>
    <property type="project" value="UniProtKB-KW"/>
</dbReference>
<evidence type="ECO:0000256" key="2">
    <source>
        <dbReference type="ARBA" id="ARBA00004496"/>
    </source>
</evidence>
<dbReference type="Proteomes" id="UP000886885">
    <property type="component" value="Chromosome 13D"/>
</dbReference>
<dbReference type="FunFam" id="3.30.420.10:FF:000161">
    <property type="entry name" value="Protein RISC-INTERACTING CLEARING 3'-5' EXORIBONUCLEASE 2"/>
    <property type="match status" value="1"/>
</dbReference>
<keyword evidence="11" id="KW-0175">Coiled coil</keyword>
<comment type="subcellular location">
    <subcellularLocation>
        <location evidence="2">Cytoplasm</location>
    </subcellularLocation>
</comment>
<organism evidence="13 14">
    <name type="scientific">Populus tomentosa</name>
    <name type="common">Chinese white poplar</name>
    <dbReference type="NCBI Taxonomy" id="118781"/>
    <lineage>
        <taxon>Eukaryota</taxon>
        <taxon>Viridiplantae</taxon>
        <taxon>Streptophyta</taxon>
        <taxon>Embryophyta</taxon>
        <taxon>Tracheophyta</taxon>
        <taxon>Spermatophyta</taxon>
        <taxon>Magnoliopsida</taxon>
        <taxon>eudicotyledons</taxon>
        <taxon>Gunneridae</taxon>
        <taxon>Pentapetalae</taxon>
        <taxon>rosids</taxon>
        <taxon>fabids</taxon>
        <taxon>Malpighiales</taxon>
        <taxon>Salicaceae</taxon>
        <taxon>Saliceae</taxon>
        <taxon>Populus</taxon>
    </lineage>
</organism>
<dbReference type="GO" id="GO:0005737">
    <property type="term" value="C:cytoplasm"/>
    <property type="evidence" value="ECO:0007669"/>
    <property type="project" value="UniProtKB-SubCell"/>
</dbReference>
<evidence type="ECO:0000259" key="12">
    <source>
        <dbReference type="Pfam" id="PF01612"/>
    </source>
</evidence>
<protein>
    <recommendedName>
        <fullName evidence="3">exoribonuclease II</fullName>
        <ecNumber evidence="3">3.1.13.1</ecNumber>
    </recommendedName>
</protein>
<dbReference type="PANTHER" id="PTHR13620">
    <property type="entry name" value="3-5 EXONUCLEASE"/>
    <property type="match status" value="1"/>
</dbReference>
<name>A0A8X7YII2_POPTO</name>
<comment type="caution">
    <text evidence="13">The sequence shown here is derived from an EMBL/GenBank/DDBJ whole genome shotgun (WGS) entry which is preliminary data.</text>
</comment>
<dbReference type="GO" id="GO:0005634">
    <property type="term" value="C:nucleus"/>
    <property type="evidence" value="ECO:0007669"/>
    <property type="project" value="TreeGrafter"/>
</dbReference>
<evidence type="ECO:0000256" key="5">
    <source>
        <dbReference type="ARBA" id="ARBA00022722"/>
    </source>
</evidence>
<comment type="catalytic activity">
    <reaction evidence="1">
        <text>Exonucleolytic cleavage in the 3'- to 5'-direction to yield nucleoside 5'-phosphates.</text>
        <dbReference type="EC" id="3.1.13.1"/>
    </reaction>
</comment>
<feature type="coiled-coil region" evidence="11">
    <location>
        <begin position="267"/>
        <end position="305"/>
    </location>
</feature>
<reference evidence="13" key="1">
    <citation type="journal article" date="2020" name="bioRxiv">
        <title>Hybrid origin of Populus tomentosa Carr. identified through genome sequencing and phylogenomic analysis.</title>
        <authorList>
            <person name="An X."/>
            <person name="Gao K."/>
            <person name="Chen Z."/>
            <person name="Li J."/>
            <person name="Yang X."/>
            <person name="Yang X."/>
            <person name="Zhou J."/>
            <person name="Guo T."/>
            <person name="Zhao T."/>
            <person name="Huang S."/>
            <person name="Miao D."/>
            <person name="Khan W.U."/>
            <person name="Rao P."/>
            <person name="Ye M."/>
            <person name="Lei B."/>
            <person name="Liao W."/>
            <person name="Wang J."/>
            <person name="Ji L."/>
            <person name="Li Y."/>
            <person name="Guo B."/>
            <person name="Mustafa N.S."/>
            <person name="Li S."/>
            <person name="Yun Q."/>
            <person name="Keller S.R."/>
            <person name="Mao J."/>
            <person name="Zhang R."/>
            <person name="Strauss S.H."/>
        </authorList>
    </citation>
    <scope>NUCLEOTIDE SEQUENCE</scope>
    <source>
        <strain evidence="13">GM15</strain>
        <tissue evidence="13">Leaf</tissue>
    </source>
</reference>
<evidence type="ECO:0000313" key="14">
    <source>
        <dbReference type="Proteomes" id="UP000886885"/>
    </source>
</evidence>
<dbReference type="PANTHER" id="PTHR13620:SF102">
    <property type="entry name" value="PROTEIN RISC-INTERACTING CLEARING 3'-5' EXORIBONUCLEASE 2"/>
    <property type="match status" value="1"/>
</dbReference>
<dbReference type="GO" id="GO:2000630">
    <property type="term" value="P:positive regulation of miRNA metabolic process"/>
    <property type="evidence" value="ECO:0007669"/>
    <property type="project" value="UniProtKB-ARBA"/>
</dbReference>
<keyword evidence="14" id="KW-1185">Reference proteome</keyword>
<evidence type="ECO:0000256" key="9">
    <source>
        <dbReference type="ARBA" id="ARBA00061156"/>
    </source>
</evidence>
<keyword evidence="7" id="KW-0943">RNA-mediated gene silencing</keyword>
<evidence type="ECO:0000256" key="11">
    <source>
        <dbReference type="SAM" id="Coils"/>
    </source>
</evidence>
<accession>A0A8X7YII2</accession>
<dbReference type="GO" id="GO:0003676">
    <property type="term" value="F:nucleic acid binding"/>
    <property type="evidence" value="ECO:0007669"/>
    <property type="project" value="InterPro"/>
</dbReference>
<dbReference type="Pfam" id="PF01612">
    <property type="entry name" value="DNA_pol_A_exo1"/>
    <property type="match status" value="1"/>
</dbReference>
<evidence type="ECO:0000256" key="4">
    <source>
        <dbReference type="ARBA" id="ARBA00022490"/>
    </source>
</evidence>
<dbReference type="InterPro" id="IPR002562">
    <property type="entry name" value="3'-5'_exonuclease_dom"/>
</dbReference>
<evidence type="ECO:0000256" key="8">
    <source>
        <dbReference type="ARBA" id="ARBA00053559"/>
    </source>
</evidence>
<evidence type="ECO:0000256" key="10">
    <source>
        <dbReference type="ARBA" id="ARBA00062020"/>
    </source>
</evidence>
<comment type="function">
    <text evidence="8">3'-to-5' exoribonuclease (RNase) specifically targeting single-stranded RNAs. Triggers miRNA accumulation in RNA-induced silencing complex (RISC), composed of miRNAs and AGO proteins, by degrading uridylated cleavage fragments. Required during plant growth and development.</text>
</comment>
<proteinExistence type="inferred from homology"/>
<dbReference type="EMBL" id="JAAWWB010000026">
    <property type="protein sequence ID" value="KAG6750705.1"/>
    <property type="molecule type" value="Genomic_DNA"/>
</dbReference>
<evidence type="ECO:0000256" key="3">
    <source>
        <dbReference type="ARBA" id="ARBA00012163"/>
    </source>
</evidence>
<gene>
    <name evidence="13" type="ORF">POTOM_045214</name>
</gene>
<dbReference type="GO" id="GO:0008310">
    <property type="term" value="F:single-stranded DNA 3'-5' DNA exonuclease activity"/>
    <property type="evidence" value="ECO:0007669"/>
    <property type="project" value="UniProtKB-ARBA"/>
</dbReference>
<evidence type="ECO:0000313" key="13">
    <source>
        <dbReference type="EMBL" id="KAG6750705.1"/>
    </source>
</evidence>
<comment type="subunit">
    <text evidence="10">Homohexamer with DnaQ-like exonuclease fold in a ring-shaped structure with a central cavity. Component of AGO1 and AGO10-centered RNA-induced silencing complexes (RISC). Interacts with and acts as a cofactor of AGO1 and AGO10.</text>
</comment>
<evidence type="ECO:0000256" key="7">
    <source>
        <dbReference type="ARBA" id="ARBA00023158"/>
    </source>
</evidence>
<dbReference type="OrthoDB" id="446462at2759"/>
<dbReference type="GO" id="GO:1905172">
    <property type="term" value="F:RISC complex binding"/>
    <property type="evidence" value="ECO:0007669"/>
    <property type="project" value="UniProtKB-ARBA"/>
</dbReference>
<dbReference type="EC" id="3.1.13.1" evidence="3"/>
<keyword evidence="4" id="KW-0963">Cytoplasm</keyword>
<dbReference type="InterPro" id="IPR051132">
    <property type="entry name" value="3-5_Exonuclease_domain"/>
</dbReference>
<feature type="domain" description="3'-5' exonuclease" evidence="12">
    <location>
        <begin position="39"/>
        <end position="205"/>
    </location>
</feature>
<comment type="similarity">
    <text evidence="9">Belongs to the RICE family.</text>
</comment>
<keyword evidence="6" id="KW-0378">Hydrolase</keyword>